<dbReference type="InterPro" id="IPR029299">
    <property type="entry name" value="ALMS_motif"/>
</dbReference>
<dbReference type="GO" id="GO:0005814">
    <property type="term" value="C:centriole"/>
    <property type="evidence" value="ECO:0007669"/>
    <property type="project" value="TreeGrafter"/>
</dbReference>
<organism evidence="6 7">
    <name type="scientific">Mizuhopecten yessoensis</name>
    <name type="common">Japanese scallop</name>
    <name type="synonym">Patinopecten yessoensis</name>
    <dbReference type="NCBI Taxonomy" id="6573"/>
    <lineage>
        <taxon>Eukaryota</taxon>
        <taxon>Metazoa</taxon>
        <taxon>Spiralia</taxon>
        <taxon>Lophotrochozoa</taxon>
        <taxon>Mollusca</taxon>
        <taxon>Bivalvia</taxon>
        <taxon>Autobranchia</taxon>
        <taxon>Pteriomorphia</taxon>
        <taxon>Pectinida</taxon>
        <taxon>Pectinoidea</taxon>
        <taxon>Pectinidae</taxon>
        <taxon>Mizuhopecten</taxon>
    </lineage>
</organism>
<feature type="region of interest" description="Disordered" evidence="4">
    <location>
        <begin position="2525"/>
        <end position="2555"/>
    </location>
</feature>
<evidence type="ECO:0000256" key="3">
    <source>
        <dbReference type="ARBA" id="ARBA00023212"/>
    </source>
</evidence>
<feature type="region of interest" description="Disordered" evidence="4">
    <location>
        <begin position="666"/>
        <end position="696"/>
    </location>
</feature>
<feature type="compositionally biased region" description="Basic residues" evidence="4">
    <location>
        <begin position="2211"/>
        <end position="2223"/>
    </location>
</feature>
<feature type="compositionally biased region" description="Basic and acidic residues" evidence="4">
    <location>
        <begin position="1869"/>
        <end position="1904"/>
    </location>
</feature>
<dbReference type="GO" id="GO:0005813">
    <property type="term" value="C:centrosome"/>
    <property type="evidence" value="ECO:0007669"/>
    <property type="project" value="UniProtKB-SubCell"/>
</dbReference>
<feature type="compositionally biased region" description="Low complexity" evidence="4">
    <location>
        <begin position="97"/>
        <end position="111"/>
    </location>
</feature>
<feature type="region of interest" description="Disordered" evidence="4">
    <location>
        <begin position="2205"/>
        <end position="2343"/>
    </location>
</feature>
<feature type="compositionally biased region" description="Polar residues" evidence="4">
    <location>
        <begin position="1167"/>
        <end position="1184"/>
    </location>
</feature>
<comment type="subcellular location">
    <subcellularLocation>
        <location evidence="1">Cytoplasm</location>
        <location evidence="1">Cytoskeleton</location>
        <location evidence="1">Microtubule organizing center</location>
        <location evidence="1">Centrosome</location>
    </subcellularLocation>
</comment>
<feature type="compositionally biased region" description="Basic and acidic residues" evidence="4">
    <location>
        <begin position="2152"/>
        <end position="2162"/>
    </location>
</feature>
<feature type="compositionally biased region" description="Basic and acidic residues" evidence="4">
    <location>
        <begin position="258"/>
        <end position="281"/>
    </location>
</feature>
<evidence type="ECO:0000256" key="2">
    <source>
        <dbReference type="ARBA" id="ARBA00022490"/>
    </source>
</evidence>
<feature type="region of interest" description="Disordered" evidence="4">
    <location>
        <begin position="1537"/>
        <end position="1606"/>
    </location>
</feature>
<evidence type="ECO:0000256" key="4">
    <source>
        <dbReference type="SAM" id="MobiDB-lite"/>
    </source>
</evidence>
<feature type="compositionally biased region" description="Basic and acidic residues" evidence="4">
    <location>
        <begin position="745"/>
        <end position="763"/>
    </location>
</feature>
<feature type="compositionally biased region" description="Basic and acidic residues" evidence="4">
    <location>
        <begin position="1326"/>
        <end position="1345"/>
    </location>
</feature>
<comment type="caution">
    <text evidence="6">The sequence shown here is derived from an EMBL/GenBank/DDBJ whole genome shotgun (WGS) entry which is preliminary data.</text>
</comment>
<sequence length="2609" mass="291865">MDGAASGNQTGSTNDSGRDDSSNQVSSPSAHRGFSSDEGSGWRSETETSDGNLSLSQYPLDDKSGYDSAHDGGSINDEALSTAITEVSKDFITGNFSPMRSMMRSGDSDSNSDGDHKGLTGDPRGAVYANYPESATGMSDVEWNPYESDYNPEPTPRSSEDGGPAQNPLLDTMASVTSQRGKDSGYSTQTVNTVPSVLQHPDNASSAKSGSDTGSGEDSDKTSGSSQPTSQQFYAIFSDQSRDGGMQVPGGQGPEGQRLTRRDSGEALPEFKSENGQRKLEMPLLVLRKSAESDNNSGPENIHRSQVPEPYSLQANSAPDSRIVVTKPGGSGLNDAPKQSVSTFNSEGGSKARDVAYIPVLDREHLIGLPPTNPESNEQEGVQNVVSENGHVQTMAAPAATTNTVTPAHLSDPQSRSNMSQRVAKLLNDASSLGASLHKQLYSRESLGLGEGDHYHKDRPALEPRPLGTIERPCPVESRPPPPPYDVVQAERKIDEVRESLENQSRSVGSLGSNTQNLSKSEQSMTSSLGEEVAKHLVKNDASGAGSLKLDLKFVTEERDLSNESAAELEALQRYYRQERETERLLEETRARLNSDRSTDSSDSLGHRVQNVLAKTAYVEKMQYPPPEQPRKTDTAYSVVKNPVHIDYSMLQRDLQDIQNSLNQQVGEEAYSSHAPQSRGPDMDRSGESFSSNPESARNRKLLWDHAADFGINVSGAGVFLGTMKNDTETETDTLGLTALGESRPTTDDERPSPDQGRRKVDVVGDQLNSESELDTGNLAPDVEDIIRKYQSRKGDKETLDNSGLASRVFTILTKEPPQKQVFGILEEAMQQERVMMERIANRPKMDSSYDSYESPDGSFIVHDRDIKKQLEWSQMSSLNGSMHPDKTNASELSFLKGGRHAPFNALGNAQKYLSSQIQKTTDRTFDHSINLRTPCRQVIDCYPVYRDDQGQVNPGAAREAWPDQGANQEDNVETKDEEVYHELQPSPVRPPRELDLKDTVTPQLANERFFLTDLDNCPVQQPDHQRRYSDPRDLSPDFRISPDRERHTRSRSEEAAPLGHDDNSTSLTDRRHASSSAGDDGRPSSSKSARLSRSGSDRQETYGGNSPQLDGSPSSSGGVISPDDSDNSSRRREGSRLRPYRPYGSRDLYYTEDNDDSGSLIDSVATVESTHTAVNSTMESSHSGSDDAAAPSFPPHYLGSRPDGPKNGGVYSSHRPSSEGLSTIEEKSMADDREKSGTDSGLDRRSMHSGSSRGGENTASTERHPDSGLDLLSGRPGRQDSDQDELGPRNSSKPASADLRSRSDLPLKDKEYRRSYNPSRLASESQRRDERLLPGDDVLGDRMTGDAGTYNHRYRSVGSERSELTSAEVRSKERIVSGMENKDDPLSVTTRSDPGDIFTPHPGLESDLSVYPLDRHSEGRNYYLQDPVGATRSRSKSETDLISISPESHRNSSPVHNTRLMDLSCQPSPIFSHHTTMDSPAIAGGRGSPKQGQALDHMARYTEERLRQRPLEKGRDLIDQGKIDRLDKQIDYNPRLRSRSLDPGETHRELEARDIYQGRSAGQDAYRSVSDREIYQNLRETGRLTTGDGGDEVPKDSYRTRGNNPPIEYVTQAERQRLMSPSWANPKKDQPQINGRVDVTATYCDKTGQPLDAGYSPSADYPLEPGVQIPLQPGAEIIARPLEPGRDFSPVRGRNSDRGNSRGAPYMDLEGDGQFKELEQLPDSDFEDAINEEKEKLLKEKRDKLIRDLEMKARSQHKFVPLVDDESDYDEEFDKRPPSKRVVILRESLEKEYRGSVHPNINDMWQRFKDVDRSNASESSMNTPRMDTLTSLIENPTKHVVQKYVDDVTYERAKENRLMKEITTMNEEGDKGETSQKQEKSSRQRKEADRLRREAEYRKRLSGDDESNGSYAEILAHQEKKKRAEKEKKNKENKNKNKEANPAGVQKLGDSADTLYSIPEDTTLETISPSALNDSELMLKAKRNRRRHVIDPLMVKLHDKVRHQRDKIDKERKKEMRRMDKLKKLEMLLSAKQKGKLSDKAIGVELDLVSLTTSVSMTDSSTLLDTDSTLTSQADSNIAAVDTTSSKDSSIDVHRQLPNRSRQVSFQEKGRVLAQGRILKQNRAPTQTTGMQADSESQNEDSIFHRPFSAKQREEHFSSEKRGKKKGKKGKTADIYQEPKISLRNKENVERFLAQMEDDDIYGEEFEKPRKLRSPSSRKHKSVSTMYPSPIHVSPPRQRSKKSGRVTMVSEAVQTSPYVPSHNDRGVIPVPLMSPERRRKHISTSPTRSSSRSPARQRSAHISVSPLRSRSRSKSLEKSRTTSFEISMSPDRSTVKEVKRKPRSPVLKTDIDYGYLSKAVPPPKSRMFTPETPEDTCIAKLQDSPERGVSWYIPLPESRPWRQPLKEQQAHAVKQKPWQPKSMHPADWKAVVGSDILNKSRDTKFDLDTKGHRIGDRNMDANSSDEENYDSKPLTKMSLQEAFKNFKQNTISRVGERQKRVQLAAHERQLQQYLEQERKELFNNQGNKKESNPEAHPYSENLHKPKRRSMSKREMKDLTNRLYKKLPEVQAMKYVKKRDEDYSLNRLRARVFNRKIQRNTLKNSDQAR</sequence>
<feature type="compositionally biased region" description="Low complexity" evidence="4">
    <location>
        <begin position="2284"/>
        <end position="2298"/>
    </location>
</feature>
<feature type="compositionally biased region" description="Low complexity" evidence="4">
    <location>
        <begin position="1084"/>
        <end position="1095"/>
    </location>
</feature>
<dbReference type="EMBL" id="NEDP02005569">
    <property type="protein sequence ID" value="OWF38362.1"/>
    <property type="molecule type" value="Genomic_DNA"/>
</dbReference>
<feature type="region of interest" description="Disordered" evidence="4">
    <location>
        <begin position="1013"/>
        <end position="1350"/>
    </location>
</feature>
<evidence type="ECO:0000256" key="1">
    <source>
        <dbReference type="ARBA" id="ARBA00004300"/>
    </source>
</evidence>
<dbReference type="GO" id="GO:0046599">
    <property type="term" value="P:regulation of centriole replication"/>
    <property type="evidence" value="ECO:0007669"/>
    <property type="project" value="TreeGrafter"/>
</dbReference>
<dbReference type="GO" id="GO:0005829">
    <property type="term" value="C:cytosol"/>
    <property type="evidence" value="ECO:0007669"/>
    <property type="project" value="TreeGrafter"/>
</dbReference>
<keyword evidence="3" id="KW-0206">Cytoskeleton</keyword>
<feature type="region of interest" description="Disordered" evidence="4">
    <location>
        <begin position="1684"/>
        <end position="1710"/>
    </location>
</feature>
<feature type="region of interest" description="Disordered" evidence="4">
    <location>
        <begin position="2082"/>
        <end position="2176"/>
    </location>
</feature>
<keyword evidence="2" id="KW-0963">Cytoplasm</keyword>
<feature type="region of interest" description="Disordered" evidence="4">
    <location>
        <begin position="1863"/>
        <end position="1948"/>
    </location>
</feature>
<feature type="region of interest" description="Disordered" evidence="4">
    <location>
        <begin position="951"/>
        <end position="996"/>
    </location>
</feature>
<protein>
    <submittedName>
        <fullName evidence="6">Alstrom syndrome protein 1</fullName>
    </submittedName>
</protein>
<feature type="compositionally biased region" description="Low complexity" evidence="4">
    <location>
        <begin position="1111"/>
        <end position="1123"/>
    </location>
</feature>
<feature type="compositionally biased region" description="Polar residues" evidence="4">
    <location>
        <begin position="174"/>
        <end position="207"/>
    </location>
</feature>
<dbReference type="GO" id="GO:0008017">
    <property type="term" value="F:microtubule binding"/>
    <property type="evidence" value="ECO:0007669"/>
    <property type="project" value="TreeGrafter"/>
</dbReference>
<accession>A0A210PPF8</accession>
<feature type="domain" description="ALMS motif" evidence="5">
    <location>
        <begin position="2476"/>
        <end position="2603"/>
    </location>
</feature>
<dbReference type="PANTHER" id="PTHR21553">
    <property type="entry name" value="ALMS1-RELATED"/>
    <property type="match status" value="1"/>
</dbReference>
<keyword evidence="7" id="KW-1185">Reference proteome</keyword>
<feature type="compositionally biased region" description="Polar residues" evidence="4">
    <location>
        <begin position="502"/>
        <end position="529"/>
    </location>
</feature>
<dbReference type="STRING" id="6573.A0A210PPF8"/>
<dbReference type="Proteomes" id="UP000242188">
    <property type="component" value="Unassembled WGS sequence"/>
</dbReference>
<evidence type="ECO:0000259" key="5">
    <source>
        <dbReference type="Pfam" id="PF15309"/>
    </source>
</evidence>
<feature type="region of interest" description="Disordered" evidence="4">
    <location>
        <begin position="1"/>
        <end position="77"/>
    </location>
</feature>
<proteinExistence type="predicted"/>
<dbReference type="OrthoDB" id="6163239at2759"/>
<feature type="compositionally biased region" description="Basic and acidic residues" evidence="4">
    <location>
        <begin position="60"/>
        <end position="70"/>
    </location>
</feature>
<feature type="compositionally biased region" description="Basic and acidic residues" evidence="4">
    <location>
        <begin position="973"/>
        <end position="982"/>
    </location>
</feature>
<feature type="region of interest" description="Disordered" evidence="4">
    <location>
        <begin position="92"/>
        <end position="349"/>
    </location>
</feature>
<feature type="compositionally biased region" description="Basic and acidic residues" evidence="4">
    <location>
        <begin position="1024"/>
        <end position="1073"/>
    </location>
</feature>
<feature type="compositionally biased region" description="Basic and acidic residues" evidence="4">
    <location>
        <begin position="2525"/>
        <end position="2534"/>
    </location>
</feature>
<feature type="compositionally biased region" description="Basic and acidic residues" evidence="4">
    <location>
        <begin position="1128"/>
        <end position="1137"/>
    </location>
</feature>
<feature type="region of interest" description="Disordered" evidence="4">
    <location>
        <begin position="450"/>
        <end position="486"/>
    </location>
</feature>
<feature type="compositionally biased region" description="Basic and acidic residues" evidence="4">
    <location>
        <begin position="451"/>
        <end position="462"/>
    </location>
</feature>
<feature type="compositionally biased region" description="Polar residues" evidence="4">
    <location>
        <begin position="2124"/>
        <end position="2137"/>
    </location>
</feature>
<evidence type="ECO:0000313" key="7">
    <source>
        <dbReference type="Proteomes" id="UP000242188"/>
    </source>
</evidence>
<dbReference type="Pfam" id="PF15309">
    <property type="entry name" value="ALMS_motif"/>
    <property type="match status" value="1"/>
</dbReference>
<feature type="region of interest" description="Disordered" evidence="4">
    <location>
        <begin position="500"/>
        <end position="531"/>
    </location>
</feature>
<feature type="compositionally biased region" description="Basic and acidic residues" evidence="4">
    <location>
        <begin position="1917"/>
        <end position="1940"/>
    </location>
</feature>
<feature type="compositionally biased region" description="Basic and acidic residues" evidence="4">
    <location>
        <begin position="1225"/>
        <end position="1247"/>
    </location>
</feature>
<reference evidence="6 7" key="1">
    <citation type="journal article" date="2017" name="Nat. Ecol. Evol.">
        <title>Scallop genome provides insights into evolution of bilaterian karyotype and development.</title>
        <authorList>
            <person name="Wang S."/>
            <person name="Zhang J."/>
            <person name="Jiao W."/>
            <person name="Li J."/>
            <person name="Xun X."/>
            <person name="Sun Y."/>
            <person name="Guo X."/>
            <person name="Huan P."/>
            <person name="Dong B."/>
            <person name="Zhang L."/>
            <person name="Hu X."/>
            <person name="Sun X."/>
            <person name="Wang J."/>
            <person name="Zhao C."/>
            <person name="Wang Y."/>
            <person name="Wang D."/>
            <person name="Huang X."/>
            <person name="Wang R."/>
            <person name="Lv J."/>
            <person name="Li Y."/>
            <person name="Zhang Z."/>
            <person name="Liu B."/>
            <person name="Lu W."/>
            <person name="Hui Y."/>
            <person name="Liang J."/>
            <person name="Zhou Z."/>
            <person name="Hou R."/>
            <person name="Li X."/>
            <person name="Liu Y."/>
            <person name="Li H."/>
            <person name="Ning X."/>
            <person name="Lin Y."/>
            <person name="Zhao L."/>
            <person name="Xing Q."/>
            <person name="Dou J."/>
            <person name="Li Y."/>
            <person name="Mao J."/>
            <person name="Guo H."/>
            <person name="Dou H."/>
            <person name="Li T."/>
            <person name="Mu C."/>
            <person name="Jiang W."/>
            <person name="Fu Q."/>
            <person name="Fu X."/>
            <person name="Miao Y."/>
            <person name="Liu J."/>
            <person name="Yu Q."/>
            <person name="Li R."/>
            <person name="Liao H."/>
            <person name="Li X."/>
            <person name="Kong Y."/>
            <person name="Jiang Z."/>
            <person name="Chourrout D."/>
            <person name="Li R."/>
            <person name="Bao Z."/>
        </authorList>
    </citation>
    <scope>NUCLEOTIDE SEQUENCE [LARGE SCALE GENOMIC DNA]</scope>
    <source>
        <strain evidence="6 7">PY_sf001</strain>
    </source>
</reference>
<dbReference type="PANTHER" id="PTHR21553:SF36">
    <property type="entry name" value="ALMS1 CENTROSOME AND BASAL BODY-ASSOCIATED PROTEIN-RELATED"/>
    <property type="match status" value="1"/>
</dbReference>
<evidence type="ECO:0000313" key="6">
    <source>
        <dbReference type="EMBL" id="OWF38362.1"/>
    </source>
</evidence>
<feature type="compositionally biased region" description="Basic and acidic residues" evidence="4">
    <location>
        <begin position="1300"/>
        <end position="1315"/>
    </location>
</feature>
<feature type="compositionally biased region" description="Basic and acidic residues" evidence="4">
    <location>
        <begin position="1540"/>
        <end position="1557"/>
    </location>
</feature>
<name>A0A210PPF8_MIZYE</name>
<feature type="region of interest" description="Disordered" evidence="4">
    <location>
        <begin position="735"/>
        <end position="780"/>
    </location>
</feature>
<gene>
    <name evidence="6" type="ORF">KP79_PYT17283</name>
</gene>
<feature type="compositionally biased region" description="Polar residues" evidence="4">
    <location>
        <begin position="337"/>
        <end position="348"/>
    </location>
</feature>
<feature type="compositionally biased region" description="Low complexity" evidence="4">
    <location>
        <begin position="208"/>
        <end position="226"/>
    </location>
</feature>
<feature type="compositionally biased region" description="Polar residues" evidence="4">
    <location>
        <begin position="1"/>
        <end position="15"/>
    </location>
</feature>